<dbReference type="Proteomes" id="UP001589568">
    <property type="component" value="Unassembled WGS sequence"/>
</dbReference>
<evidence type="ECO:0000313" key="5">
    <source>
        <dbReference type="EMBL" id="MFB9468106.1"/>
    </source>
</evidence>
<keyword evidence="1" id="KW-0805">Transcription regulation</keyword>
<feature type="domain" description="HTH araC/xylS-type" evidence="4">
    <location>
        <begin position="167"/>
        <end position="262"/>
    </location>
</feature>
<reference evidence="5 6" key="1">
    <citation type="submission" date="2024-09" db="EMBL/GenBank/DDBJ databases">
        <authorList>
            <person name="Sun Q."/>
            <person name="Mori K."/>
        </authorList>
    </citation>
    <scope>NUCLEOTIDE SEQUENCE [LARGE SCALE GENOMIC DNA]</scope>
    <source>
        <strain evidence="5 6">JCM 3324</strain>
    </source>
</reference>
<gene>
    <name evidence="5" type="ORF">ACFFR3_01235</name>
</gene>
<dbReference type="PROSITE" id="PS01124">
    <property type="entry name" value="HTH_ARAC_FAMILY_2"/>
    <property type="match status" value="1"/>
</dbReference>
<sequence length="262" mass="27681">MYAERPPASGLTGRIACEWLRTSDTSASPALAWGALGSGSSVTPEQRGGGRVLVVPDACVDLIWGDGVPFVAGPDTGPMPTSIRAGETMAGVRFKPGAVGAFFGVPLTDLLDRRVPLADLPGGHAFLRELTDGPASTAGERLHAMRAAVRRRLLVPHLGYDADQGLDPVAPAITTALSQGRTVSEVAWSLGFSERQLQRRSVSAFGYAPKTLQRIVRFQHALRLARTGLPLARVAATAGYTDQAHMANDVRRLSGGPMSHLL</sequence>
<proteinExistence type="predicted"/>
<dbReference type="PANTHER" id="PTHR46796">
    <property type="entry name" value="HTH-TYPE TRANSCRIPTIONAL ACTIVATOR RHAS-RELATED"/>
    <property type="match status" value="1"/>
</dbReference>
<name>A0ABV5NDK9_9ACTN</name>
<dbReference type="Gene3D" id="1.10.10.60">
    <property type="entry name" value="Homeodomain-like"/>
    <property type="match status" value="1"/>
</dbReference>
<organism evidence="5 6">
    <name type="scientific">Nonomuraea salmonea</name>
    <dbReference type="NCBI Taxonomy" id="46181"/>
    <lineage>
        <taxon>Bacteria</taxon>
        <taxon>Bacillati</taxon>
        <taxon>Actinomycetota</taxon>
        <taxon>Actinomycetes</taxon>
        <taxon>Streptosporangiales</taxon>
        <taxon>Streptosporangiaceae</taxon>
        <taxon>Nonomuraea</taxon>
    </lineage>
</organism>
<dbReference type="Pfam" id="PF20240">
    <property type="entry name" value="DUF6597"/>
    <property type="match status" value="1"/>
</dbReference>
<protein>
    <submittedName>
        <fullName evidence="5">Helix-turn-helix domain-containing protein</fullName>
    </submittedName>
</protein>
<keyword evidence="3" id="KW-0804">Transcription</keyword>
<keyword evidence="2" id="KW-0238">DNA-binding</keyword>
<dbReference type="PANTHER" id="PTHR46796:SF15">
    <property type="entry name" value="BLL1074 PROTEIN"/>
    <property type="match status" value="1"/>
</dbReference>
<dbReference type="Pfam" id="PF12833">
    <property type="entry name" value="HTH_18"/>
    <property type="match status" value="1"/>
</dbReference>
<evidence type="ECO:0000256" key="1">
    <source>
        <dbReference type="ARBA" id="ARBA00023015"/>
    </source>
</evidence>
<dbReference type="SMART" id="SM00342">
    <property type="entry name" value="HTH_ARAC"/>
    <property type="match status" value="1"/>
</dbReference>
<keyword evidence="6" id="KW-1185">Reference proteome</keyword>
<evidence type="ECO:0000256" key="3">
    <source>
        <dbReference type="ARBA" id="ARBA00023163"/>
    </source>
</evidence>
<dbReference type="InterPro" id="IPR050204">
    <property type="entry name" value="AraC_XylS_family_regulators"/>
</dbReference>
<evidence type="ECO:0000259" key="4">
    <source>
        <dbReference type="PROSITE" id="PS01124"/>
    </source>
</evidence>
<accession>A0ABV5NDK9</accession>
<evidence type="ECO:0000313" key="6">
    <source>
        <dbReference type="Proteomes" id="UP001589568"/>
    </source>
</evidence>
<dbReference type="EMBL" id="JBHMCF010000003">
    <property type="protein sequence ID" value="MFB9468106.1"/>
    <property type="molecule type" value="Genomic_DNA"/>
</dbReference>
<dbReference type="RefSeq" id="WP_379482462.1">
    <property type="nucleotide sequence ID" value="NZ_JBHMCF010000003.1"/>
</dbReference>
<evidence type="ECO:0000256" key="2">
    <source>
        <dbReference type="ARBA" id="ARBA00023125"/>
    </source>
</evidence>
<dbReference type="InterPro" id="IPR046532">
    <property type="entry name" value="DUF6597"/>
</dbReference>
<comment type="caution">
    <text evidence="5">The sequence shown here is derived from an EMBL/GenBank/DDBJ whole genome shotgun (WGS) entry which is preliminary data.</text>
</comment>
<dbReference type="InterPro" id="IPR018060">
    <property type="entry name" value="HTH_AraC"/>
</dbReference>